<comment type="caution">
    <text evidence="1">The sequence shown here is derived from an EMBL/GenBank/DDBJ whole genome shotgun (WGS) entry which is preliminary data.</text>
</comment>
<accession>A0A936ZB51</accession>
<proteinExistence type="predicted"/>
<evidence type="ECO:0000313" key="1">
    <source>
        <dbReference type="EMBL" id="MBL0406642.1"/>
    </source>
</evidence>
<name>A0A936ZB51_9HYPH</name>
<protein>
    <submittedName>
        <fullName evidence="1">Uncharacterized protein</fullName>
    </submittedName>
</protein>
<dbReference type="EMBL" id="JAEQMY010000046">
    <property type="protein sequence ID" value="MBL0406642.1"/>
    <property type="molecule type" value="Genomic_DNA"/>
</dbReference>
<dbReference type="InterPro" id="IPR033469">
    <property type="entry name" value="CYTH-like_dom_sf"/>
</dbReference>
<reference evidence="1" key="1">
    <citation type="submission" date="2021-01" db="EMBL/GenBank/DDBJ databases">
        <title>Microvirga sp.</title>
        <authorList>
            <person name="Kim M.K."/>
        </authorList>
    </citation>
    <scope>NUCLEOTIDE SEQUENCE</scope>
    <source>
        <strain evidence="1">5420S-16</strain>
    </source>
</reference>
<keyword evidence="2" id="KW-1185">Reference proteome</keyword>
<gene>
    <name evidence="1" type="ORF">JKG68_22055</name>
</gene>
<dbReference type="SUPFAM" id="SSF55154">
    <property type="entry name" value="CYTH-like phosphatases"/>
    <property type="match status" value="1"/>
</dbReference>
<dbReference type="RefSeq" id="WP_202063509.1">
    <property type="nucleotide sequence ID" value="NZ_JAEQMY010000046.1"/>
</dbReference>
<evidence type="ECO:0000313" key="2">
    <source>
        <dbReference type="Proteomes" id="UP000605848"/>
    </source>
</evidence>
<sequence>MKNARRFLVAPCIARLISRERGVDRQVVEGYLSSQPGKDQFIRLEANQAHFVLSAPDPAGDLVEKLAPLPREHAEALFGLCMGQISYDRLHIPPEGSLSHKVQLDRVVYPGSLDLITVEFDDVQQVEGFEVPTWFGPEVTAEYAYEWRYIALNGLQSNVEVPLSSQQVEAVLDLLDQSKQTTQVRNMSAADEVIVALSRSLETSGLLKAPKETSNPLATEPTAEEVFEQVKASAR</sequence>
<organism evidence="1 2">
    <name type="scientific">Microvirga aerilata</name>
    <dbReference type="NCBI Taxonomy" id="670292"/>
    <lineage>
        <taxon>Bacteria</taxon>
        <taxon>Pseudomonadati</taxon>
        <taxon>Pseudomonadota</taxon>
        <taxon>Alphaproteobacteria</taxon>
        <taxon>Hyphomicrobiales</taxon>
        <taxon>Methylobacteriaceae</taxon>
        <taxon>Microvirga</taxon>
    </lineage>
</organism>
<dbReference type="Proteomes" id="UP000605848">
    <property type="component" value="Unassembled WGS sequence"/>
</dbReference>
<dbReference type="AlphaFoldDB" id="A0A936ZB51"/>
<dbReference type="Gene3D" id="2.40.320.10">
    <property type="entry name" value="Hypothetical Protein Pfu-838710-001"/>
    <property type="match status" value="1"/>
</dbReference>